<reference evidence="5" key="1">
    <citation type="submission" date="2023-06" db="EMBL/GenBank/DDBJ databases">
        <title>Draft genome sequence of Nocardioides sp. SOB72.</title>
        <authorList>
            <person name="Zhang G."/>
        </authorList>
    </citation>
    <scope>NUCLEOTIDE SEQUENCE</scope>
    <source>
        <strain evidence="5">SOB72</strain>
    </source>
</reference>
<name>A0ABT8ET39_9ACTN</name>
<evidence type="ECO:0000313" key="6">
    <source>
        <dbReference type="Proteomes" id="UP001168537"/>
    </source>
</evidence>
<protein>
    <submittedName>
        <fullName evidence="5">Adenylate/guanylate cyclase domain-containing protein</fullName>
        <ecNumber evidence="5">4.6.1.-</ecNumber>
    </submittedName>
</protein>
<dbReference type="CDD" id="cd07302">
    <property type="entry name" value="CHD"/>
    <property type="match status" value="1"/>
</dbReference>
<keyword evidence="2" id="KW-0812">Transmembrane</keyword>
<evidence type="ECO:0000256" key="2">
    <source>
        <dbReference type="SAM" id="Phobius"/>
    </source>
</evidence>
<dbReference type="SUPFAM" id="SSF55073">
    <property type="entry name" value="Nucleotide cyclase"/>
    <property type="match status" value="1"/>
</dbReference>
<gene>
    <name evidence="5" type="ORF">QWY29_08140</name>
</gene>
<dbReference type="InterPro" id="IPR029787">
    <property type="entry name" value="Nucleotide_cyclase"/>
</dbReference>
<dbReference type="EMBL" id="JAUHJR010000002">
    <property type="protein sequence ID" value="MDN4161320.1"/>
    <property type="molecule type" value="Genomic_DNA"/>
</dbReference>
<dbReference type="PROSITE" id="PS50887">
    <property type="entry name" value="GGDEF"/>
    <property type="match status" value="1"/>
</dbReference>
<evidence type="ECO:0000313" key="5">
    <source>
        <dbReference type="EMBL" id="MDN4161320.1"/>
    </source>
</evidence>
<comment type="similarity">
    <text evidence="1">Belongs to the adenylyl cyclase class-3 family.</text>
</comment>
<feature type="domain" description="Guanylate cyclase" evidence="3">
    <location>
        <begin position="114"/>
        <end position="227"/>
    </location>
</feature>
<dbReference type="InterPro" id="IPR001054">
    <property type="entry name" value="A/G_cyclase"/>
</dbReference>
<dbReference type="EC" id="4.6.1.-" evidence="5"/>
<evidence type="ECO:0000259" key="4">
    <source>
        <dbReference type="PROSITE" id="PS50887"/>
    </source>
</evidence>
<dbReference type="InterPro" id="IPR050697">
    <property type="entry name" value="Adenylyl/Guanylyl_Cyclase_3/4"/>
</dbReference>
<organism evidence="5 6">
    <name type="scientific">Nocardioides abyssi</name>
    <dbReference type="NCBI Taxonomy" id="3058370"/>
    <lineage>
        <taxon>Bacteria</taxon>
        <taxon>Bacillati</taxon>
        <taxon>Actinomycetota</taxon>
        <taxon>Actinomycetes</taxon>
        <taxon>Propionibacteriales</taxon>
        <taxon>Nocardioidaceae</taxon>
        <taxon>Nocardioides</taxon>
    </lineage>
</organism>
<accession>A0ABT8ET39</accession>
<dbReference type="PANTHER" id="PTHR43081">
    <property type="entry name" value="ADENYLATE CYCLASE, TERMINAL-DIFFERENTIATION SPECIFIC-RELATED"/>
    <property type="match status" value="1"/>
</dbReference>
<evidence type="ECO:0000256" key="1">
    <source>
        <dbReference type="ARBA" id="ARBA00005381"/>
    </source>
</evidence>
<dbReference type="Pfam" id="PF00211">
    <property type="entry name" value="Guanylate_cyc"/>
    <property type="match status" value="1"/>
</dbReference>
<dbReference type="RefSeq" id="WP_300960213.1">
    <property type="nucleotide sequence ID" value="NZ_JAUHJR010000002.1"/>
</dbReference>
<dbReference type="PROSITE" id="PS50125">
    <property type="entry name" value="GUANYLATE_CYCLASE_2"/>
    <property type="match status" value="1"/>
</dbReference>
<feature type="domain" description="GGDEF" evidence="4">
    <location>
        <begin position="111"/>
        <end position="240"/>
    </location>
</feature>
<comment type="caution">
    <text evidence="5">The sequence shown here is derived from an EMBL/GenBank/DDBJ whole genome shotgun (WGS) entry which is preliminary data.</text>
</comment>
<feature type="transmembrane region" description="Helical" evidence="2">
    <location>
        <begin position="6"/>
        <end position="27"/>
    </location>
</feature>
<dbReference type="InterPro" id="IPR000160">
    <property type="entry name" value="GGDEF_dom"/>
</dbReference>
<keyword evidence="5" id="KW-0456">Lyase</keyword>
<dbReference type="Gene3D" id="3.30.70.1230">
    <property type="entry name" value="Nucleotide cyclase"/>
    <property type="match status" value="1"/>
</dbReference>
<evidence type="ECO:0000259" key="3">
    <source>
        <dbReference type="PROSITE" id="PS50125"/>
    </source>
</evidence>
<dbReference type="GO" id="GO:0016829">
    <property type="term" value="F:lyase activity"/>
    <property type="evidence" value="ECO:0007669"/>
    <property type="project" value="UniProtKB-KW"/>
</dbReference>
<keyword evidence="2" id="KW-0472">Membrane</keyword>
<dbReference type="Proteomes" id="UP001168537">
    <property type="component" value="Unassembled WGS sequence"/>
</dbReference>
<sequence>MSTSILLLVLAVALEAVGLAVLLGLWLGGRRRVRVLRAEVAALEDAALGGGRRTPRRLVPRPDEVVKAVWETAALVREKGLGGALRTSVEDLAGWAQVERPDLVRLAGADGTVAILFSDIEGSTALNERLGDQAFVRLLARHDQLVRSRVARHVGHVVKTQGDGFMVAFSTAEQAVRCASSVQRALDRGRLKGRTPVAVRIGIHQGDVVHRDNDIFGRNVAHAARVAALAGGGEVLVSGPVADALAGHDDLVLTEPRAVELKGLAGEHLVAAVDWSAG</sequence>
<dbReference type="PANTHER" id="PTHR43081:SF1">
    <property type="entry name" value="ADENYLATE CYCLASE, TERMINAL-DIFFERENTIATION SPECIFIC"/>
    <property type="match status" value="1"/>
</dbReference>
<dbReference type="SMART" id="SM00044">
    <property type="entry name" value="CYCc"/>
    <property type="match status" value="1"/>
</dbReference>
<keyword evidence="6" id="KW-1185">Reference proteome</keyword>
<proteinExistence type="inferred from homology"/>
<keyword evidence="2" id="KW-1133">Transmembrane helix</keyword>